<feature type="coiled-coil region" evidence="8">
    <location>
        <begin position="415"/>
        <end position="501"/>
    </location>
</feature>
<dbReference type="InterPro" id="IPR034735">
    <property type="entry name" value="NEMO_ZF"/>
</dbReference>
<evidence type="ECO:0000256" key="1">
    <source>
        <dbReference type="ARBA" id="ARBA00004496"/>
    </source>
</evidence>
<dbReference type="Proteomes" id="UP000054359">
    <property type="component" value="Unassembled WGS sequence"/>
</dbReference>
<dbReference type="InterPro" id="IPR021063">
    <property type="entry name" value="NEMO_N"/>
</dbReference>
<feature type="compositionally biased region" description="Polar residues" evidence="9">
    <location>
        <begin position="143"/>
        <end position="176"/>
    </location>
</feature>
<evidence type="ECO:0000313" key="12">
    <source>
        <dbReference type="Proteomes" id="UP000054359"/>
    </source>
</evidence>
<dbReference type="GO" id="GO:0008270">
    <property type="term" value="F:zinc ion binding"/>
    <property type="evidence" value="ECO:0007669"/>
    <property type="project" value="UniProtKB-KW"/>
</dbReference>
<keyword evidence="6 8" id="KW-0175">Coiled coil</keyword>
<accession>A0A087UYT3</accession>
<dbReference type="GO" id="GO:0005737">
    <property type="term" value="C:cytoplasm"/>
    <property type="evidence" value="ECO:0007669"/>
    <property type="project" value="UniProtKB-SubCell"/>
</dbReference>
<feature type="compositionally biased region" description="Basic and acidic residues" evidence="9">
    <location>
        <begin position="267"/>
        <end position="277"/>
    </location>
</feature>
<protein>
    <submittedName>
        <fullName evidence="11">Optineurin</fullName>
    </submittedName>
</protein>
<dbReference type="Pfam" id="PF11577">
    <property type="entry name" value="NEMO"/>
    <property type="match status" value="1"/>
</dbReference>
<gene>
    <name evidence="11" type="ORF">X975_05962</name>
</gene>
<feature type="non-terminal residue" evidence="11">
    <location>
        <position position="568"/>
    </location>
</feature>
<evidence type="ECO:0000256" key="5">
    <source>
        <dbReference type="ARBA" id="ARBA00022833"/>
    </source>
</evidence>
<dbReference type="PANTHER" id="PTHR31553:SF1">
    <property type="entry name" value="NF-KAPPA-B ESSENTIAL MODULATOR"/>
    <property type="match status" value="1"/>
</dbReference>
<comment type="subcellular location">
    <subcellularLocation>
        <location evidence="1">Cytoplasm</location>
    </subcellularLocation>
</comment>
<dbReference type="STRING" id="407821.A0A087UYT3"/>
<organism evidence="11 12">
    <name type="scientific">Stegodyphus mimosarum</name>
    <name type="common">African social velvet spider</name>
    <dbReference type="NCBI Taxonomy" id="407821"/>
    <lineage>
        <taxon>Eukaryota</taxon>
        <taxon>Metazoa</taxon>
        <taxon>Ecdysozoa</taxon>
        <taxon>Arthropoda</taxon>
        <taxon>Chelicerata</taxon>
        <taxon>Arachnida</taxon>
        <taxon>Araneae</taxon>
        <taxon>Araneomorphae</taxon>
        <taxon>Entelegynae</taxon>
        <taxon>Eresoidea</taxon>
        <taxon>Eresidae</taxon>
        <taxon>Stegodyphus</taxon>
    </lineage>
</organism>
<sequence>MWEKNSSEEMTSFEVLPNQNGLSESFDSAEFSFIPASNPEENFDLTNMQSALTSSTADLSVEIQARLVELLEENAALKEALKKNNIIMQEQMSTVTAWHSQVTASMSLHQSSLHESRKRIQQLEKENAELQLKVKELERKSHASSPDNASFTVINSTNEETGDSANESKPMSGSSSDNEECKRCCEVLKKQIEECQKALEETKSSDGKIIQRLQREVITLQDALKSAQSSSSETSQCLSSVQAEYEGLKAEYDKVMKLLGEYTEDKKDKRSNEKCEDTTYQMKPESGQEQEEAWKLKFDIYQNKLDMANSLIEKYKERYETLQQQIDEYQVKLEQVQTSNGHVNQKLQEELQAVREKLKAEQYYREQERCKYVEVKTQFERIRSDYDRVTKLAESYSRQEQLKSENFVTMREAENKRHLEEMDNLTAQLFDTQQKLEEQKEKVKELTSELNTIKKDGEIIPILKSQVEVFKSDLNHAVLAKEIAQEEAEKLSQELNNLYSSLSLCSNCDASRAISDLRSHSRLKAKAGGKKGNSNAEQSRIILCPVCSFGFTDLKAAENHVNSCIDKA</sequence>
<dbReference type="OrthoDB" id="6343844at2759"/>
<feature type="domain" description="CCHC NOA-type" evidence="10">
    <location>
        <begin position="536"/>
        <end position="566"/>
    </location>
</feature>
<feature type="coiled-coil region" evidence="8">
    <location>
        <begin position="298"/>
        <end position="364"/>
    </location>
</feature>
<keyword evidence="5" id="KW-0862">Zinc</keyword>
<evidence type="ECO:0000256" key="8">
    <source>
        <dbReference type="SAM" id="Coils"/>
    </source>
</evidence>
<evidence type="ECO:0000256" key="4">
    <source>
        <dbReference type="ARBA" id="ARBA00022771"/>
    </source>
</evidence>
<dbReference type="GO" id="GO:0005634">
    <property type="term" value="C:nucleus"/>
    <property type="evidence" value="ECO:0007669"/>
    <property type="project" value="TreeGrafter"/>
</dbReference>
<dbReference type="PANTHER" id="PTHR31553">
    <property type="entry name" value="NF-KAPPA-B ESSENTIAL MODULATOR"/>
    <property type="match status" value="1"/>
</dbReference>
<evidence type="ECO:0000256" key="9">
    <source>
        <dbReference type="SAM" id="MobiDB-lite"/>
    </source>
</evidence>
<dbReference type="GO" id="GO:0070530">
    <property type="term" value="F:K63-linked polyubiquitin modification-dependent protein binding"/>
    <property type="evidence" value="ECO:0007669"/>
    <property type="project" value="InterPro"/>
</dbReference>
<feature type="region of interest" description="Disordered" evidence="9">
    <location>
        <begin position="267"/>
        <end position="286"/>
    </location>
</feature>
<dbReference type="Gene3D" id="1.20.5.390">
    <property type="entry name" value="L1 transposable element, trimerization domain"/>
    <property type="match status" value="1"/>
</dbReference>
<dbReference type="PROSITE" id="PS51801">
    <property type="entry name" value="ZF_CCHC_NOA"/>
    <property type="match status" value="1"/>
</dbReference>
<feature type="coiled-coil region" evidence="8">
    <location>
        <begin position="178"/>
        <end position="258"/>
    </location>
</feature>
<keyword evidence="12" id="KW-1185">Reference proteome</keyword>
<evidence type="ECO:0000256" key="6">
    <source>
        <dbReference type="ARBA" id="ARBA00023054"/>
    </source>
</evidence>
<dbReference type="AlphaFoldDB" id="A0A087UYT3"/>
<evidence type="ECO:0000313" key="11">
    <source>
        <dbReference type="EMBL" id="KFM82522.1"/>
    </source>
</evidence>
<keyword evidence="4 7" id="KW-0863">Zinc-finger</keyword>
<evidence type="ECO:0000256" key="7">
    <source>
        <dbReference type="PROSITE-ProRule" id="PRU01142"/>
    </source>
</evidence>
<evidence type="ECO:0000259" key="10">
    <source>
        <dbReference type="PROSITE" id="PS51801"/>
    </source>
</evidence>
<dbReference type="OMA" id="KCGMILP"/>
<feature type="region of interest" description="Disordered" evidence="9">
    <location>
        <begin position="138"/>
        <end position="178"/>
    </location>
</feature>
<dbReference type="Gene3D" id="1.20.5.990">
    <property type="entry name" value="Nemo cc2-lz domain - 1d5 darpin complex"/>
    <property type="match status" value="1"/>
</dbReference>
<dbReference type="GO" id="GO:0043122">
    <property type="term" value="P:regulation of canonical NF-kappaB signal transduction"/>
    <property type="evidence" value="ECO:0007669"/>
    <property type="project" value="TreeGrafter"/>
</dbReference>
<evidence type="ECO:0000256" key="2">
    <source>
        <dbReference type="ARBA" id="ARBA00022490"/>
    </source>
</evidence>
<name>A0A087UYT3_STEMI</name>
<proteinExistence type="predicted"/>
<keyword evidence="2" id="KW-0963">Cytoplasm</keyword>
<keyword evidence="3" id="KW-0479">Metal-binding</keyword>
<dbReference type="InterPro" id="IPR051301">
    <property type="entry name" value="Optineurin/NFkB_EssMod"/>
</dbReference>
<evidence type="ECO:0000256" key="3">
    <source>
        <dbReference type="ARBA" id="ARBA00022723"/>
    </source>
</evidence>
<reference evidence="11 12" key="1">
    <citation type="submission" date="2013-11" db="EMBL/GenBank/DDBJ databases">
        <title>Genome sequencing of Stegodyphus mimosarum.</title>
        <authorList>
            <person name="Bechsgaard J."/>
        </authorList>
    </citation>
    <scope>NUCLEOTIDE SEQUENCE [LARGE SCALE GENOMIC DNA]</scope>
</reference>
<dbReference type="EMBL" id="KK122333">
    <property type="protein sequence ID" value="KFM82522.1"/>
    <property type="molecule type" value="Genomic_DNA"/>
</dbReference>